<feature type="compositionally biased region" description="Basic and acidic residues" evidence="1">
    <location>
        <begin position="123"/>
        <end position="137"/>
    </location>
</feature>
<proteinExistence type="predicted"/>
<evidence type="ECO:0000313" key="3">
    <source>
        <dbReference type="Proteomes" id="UP000308549"/>
    </source>
</evidence>
<feature type="compositionally biased region" description="Basic residues" evidence="1">
    <location>
        <begin position="215"/>
        <end position="224"/>
    </location>
</feature>
<dbReference type="OrthoDB" id="3650424at2759"/>
<evidence type="ECO:0000256" key="1">
    <source>
        <dbReference type="SAM" id="MobiDB-lite"/>
    </source>
</evidence>
<evidence type="ECO:0000313" key="2">
    <source>
        <dbReference type="EMBL" id="TKA25188.1"/>
    </source>
</evidence>
<dbReference type="AlphaFoldDB" id="A0A4U0TSQ2"/>
<protein>
    <recommendedName>
        <fullName evidence="4">Myb-like domain-containing protein</fullName>
    </recommendedName>
</protein>
<feature type="region of interest" description="Disordered" evidence="1">
    <location>
        <begin position="111"/>
        <end position="233"/>
    </location>
</feature>
<keyword evidence="3" id="KW-1185">Reference proteome</keyword>
<accession>A0A4U0TSQ2</accession>
<comment type="caution">
    <text evidence="2">The sequence shown here is derived from an EMBL/GenBank/DDBJ whole genome shotgun (WGS) entry which is preliminary data.</text>
</comment>
<name>A0A4U0TSQ2_9PEZI</name>
<feature type="compositionally biased region" description="Basic residues" evidence="1">
    <location>
        <begin position="160"/>
        <end position="170"/>
    </location>
</feature>
<organism evidence="2 3">
    <name type="scientific">Salinomyces thailandicus</name>
    <dbReference type="NCBI Taxonomy" id="706561"/>
    <lineage>
        <taxon>Eukaryota</taxon>
        <taxon>Fungi</taxon>
        <taxon>Dikarya</taxon>
        <taxon>Ascomycota</taxon>
        <taxon>Pezizomycotina</taxon>
        <taxon>Dothideomycetes</taxon>
        <taxon>Dothideomycetidae</taxon>
        <taxon>Mycosphaerellales</taxon>
        <taxon>Teratosphaeriaceae</taxon>
        <taxon>Salinomyces</taxon>
    </lineage>
</organism>
<sequence length="250" mass="27280">MTSANLTSRQIQLLSAVCEVMKANIEWTKVAKIANMKTAKYARDSWTTVREKLQTSQALTPRQFELLCAVGAIMKADIDWARVAEQAEFKSGKYARDTWAGVRKKLVAASGAEDTAGEGDDVDAGKEDAAPGREVKKVGTKKRKKAADDDDDDDGDVLPKKKAASRKGSKVKVETAVEEDEEEPVPEKRSTVGNVGKRIKVETADEEDEEQVPKTKARSRKGKKKAEDETADAAEAIINPDLEDGLLCLT</sequence>
<dbReference type="EMBL" id="NAJL01000037">
    <property type="protein sequence ID" value="TKA25188.1"/>
    <property type="molecule type" value="Genomic_DNA"/>
</dbReference>
<evidence type="ECO:0008006" key="4">
    <source>
        <dbReference type="Google" id="ProtNLM"/>
    </source>
</evidence>
<reference evidence="2 3" key="1">
    <citation type="submission" date="2017-03" db="EMBL/GenBank/DDBJ databases">
        <title>Genomes of endolithic fungi from Antarctica.</title>
        <authorList>
            <person name="Coleine C."/>
            <person name="Masonjones S."/>
            <person name="Stajich J.E."/>
        </authorList>
    </citation>
    <scope>NUCLEOTIDE SEQUENCE [LARGE SCALE GENOMIC DNA]</scope>
    <source>
        <strain evidence="2 3">CCFEE 6315</strain>
    </source>
</reference>
<gene>
    <name evidence="2" type="ORF">B0A50_05886</name>
</gene>
<dbReference type="Proteomes" id="UP000308549">
    <property type="component" value="Unassembled WGS sequence"/>
</dbReference>